<name>A0A5B8VG16_9BACT</name>
<evidence type="ECO:0000313" key="1">
    <source>
        <dbReference type="EMBL" id="QEC70410.1"/>
    </source>
</evidence>
<organism evidence="1 2">
    <name type="scientific">Arachidicoccus ginsenosidivorans</name>
    <dbReference type="NCBI Taxonomy" id="496057"/>
    <lineage>
        <taxon>Bacteria</taxon>
        <taxon>Pseudomonadati</taxon>
        <taxon>Bacteroidota</taxon>
        <taxon>Chitinophagia</taxon>
        <taxon>Chitinophagales</taxon>
        <taxon>Chitinophagaceae</taxon>
        <taxon>Arachidicoccus</taxon>
    </lineage>
</organism>
<dbReference type="KEGG" id="agi:FSB73_00470"/>
<dbReference type="OrthoDB" id="1493507at2"/>
<gene>
    <name evidence="1" type="ORF">FSB73_00470</name>
</gene>
<protein>
    <submittedName>
        <fullName evidence="1">Uncharacterized protein</fullName>
    </submittedName>
</protein>
<evidence type="ECO:0000313" key="2">
    <source>
        <dbReference type="Proteomes" id="UP000321291"/>
    </source>
</evidence>
<dbReference type="AlphaFoldDB" id="A0A5B8VG16"/>
<keyword evidence="2" id="KW-1185">Reference proteome</keyword>
<dbReference type="Proteomes" id="UP000321291">
    <property type="component" value="Chromosome"/>
</dbReference>
<dbReference type="Gene3D" id="1.10.260.40">
    <property type="entry name" value="lambda repressor-like DNA-binding domains"/>
    <property type="match status" value="1"/>
</dbReference>
<accession>A0A5B8VG16</accession>
<proteinExistence type="predicted"/>
<dbReference type="RefSeq" id="WP_146779674.1">
    <property type="nucleotide sequence ID" value="NZ_CP042434.1"/>
</dbReference>
<dbReference type="SUPFAM" id="SSF47413">
    <property type="entry name" value="lambda repressor-like DNA-binding domains"/>
    <property type="match status" value="1"/>
</dbReference>
<dbReference type="InterPro" id="IPR010982">
    <property type="entry name" value="Lambda_DNA-bd_dom_sf"/>
</dbReference>
<sequence length="185" mass="21789">MELIDNLQESFVIEDSTKEIVRMPNVICQPNQIRLQNAPDTVLPISDGQLPLAQVNQIIPIDKIRSRLLQLKFLMEDHLEVDYYDPKYHFGYFLGQYIERLGVKHKEFARSISLLPTEISQIVHHHRRPKDKLAFRLDIHSGGSFPALLWFRIIQKDRLYELFLDDSYLQREKAFVECTKNILQA</sequence>
<dbReference type="EMBL" id="CP042434">
    <property type="protein sequence ID" value="QEC70410.1"/>
    <property type="molecule type" value="Genomic_DNA"/>
</dbReference>
<reference evidence="1 2" key="1">
    <citation type="journal article" date="2017" name="Int. J. Syst. Evol. Microbiol.">
        <title>Arachidicoccus ginsenosidivorans sp. nov., with ginsenoside-converting activity isolated from ginseng cultivating soil.</title>
        <authorList>
            <person name="Siddiqi M.Z."/>
            <person name="Aslam Z."/>
            <person name="Im W.T."/>
        </authorList>
    </citation>
    <scope>NUCLEOTIDE SEQUENCE [LARGE SCALE GENOMIC DNA]</scope>
    <source>
        <strain evidence="1 2">Gsoil 809</strain>
    </source>
</reference>
<dbReference type="GO" id="GO:0003677">
    <property type="term" value="F:DNA binding"/>
    <property type="evidence" value="ECO:0007669"/>
    <property type="project" value="InterPro"/>
</dbReference>